<protein>
    <submittedName>
        <fullName evidence="1">Uncharacterized protein</fullName>
    </submittedName>
</protein>
<name>J9GM35_9ZZZZ</name>
<proteinExistence type="predicted"/>
<gene>
    <name evidence="1" type="ORF">EVA_03367</name>
</gene>
<comment type="caution">
    <text evidence="1">The sequence shown here is derived from an EMBL/GenBank/DDBJ whole genome shotgun (WGS) entry which is preliminary data.</text>
</comment>
<dbReference type="EMBL" id="AMCI01000600">
    <property type="protein sequence ID" value="EJX08524.1"/>
    <property type="molecule type" value="Genomic_DNA"/>
</dbReference>
<organism evidence="1">
    <name type="scientific">gut metagenome</name>
    <dbReference type="NCBI Taxonomy" id="749906"/>
    <lineage>
        <taxon>unclassified sequences</taxon>
        <taxon>metagenomes</taxon>
        <taxon>organismal metagenomes</taxon>
    </lineage>
</organism>
<dbReference type="AlphaFoldDB" id="J9GM35"/>
<reference evidence="1" key="1">
    <citation type="journal article" date="2012" name="PLoS ONE">
        <title>Gene sets for utilization of primary and secondary nutrition supplies in the distal gut of endangered iberian lynx.</title>
        <authorList>
            <person name="Alcaide M."/>
            <person name="Messina E."/>
            <person name="Richter M."/>
            <person name="Bargiela R."/>
            <person name="Peplies J."/>
            <person name="Huws S.A."/>
            <person name="Newbold C.J."/>
            <person name="Golyshin P.N."/>
            <person name="Simon M.A."/>
            <person name="Lopez G."/>
            <person name="Yakimov M.M."/>
            <person name="Ferrer M."/>
        </authorList>
    </citation>
    <scope>NUCLEOTIDE SEQUENCE</scope>
</reference>
<sequence length="58" mass="6258">MKRIYQCPATHAVALHPEDSLLLTLSGTGIDSHYPEEGPDLGYGGVASDFTDSFFEAE</sequence>
<evidence type="ECO:0000313" key="1">
    <source>
        <dbReference type="EMBL" id="EJX08524.1"/>
    </source>
</evidence>
<accession>J9GM35</accession>